<keyword evidence="2" id="KW-1185">Reference proteome</keyword>
<proteinExistence type="predicted"/>
<dbReference type="AlphaFoldDB" id="A0AAV0YBW3"/>
<comment type="caution">
    <text evidence="1">The sequence shown here is derived from an EMBL/GenBank/DDBJ whole genome shotgun (WGS) entry which is preliminary data.</text>
</comment>
<dbReference type="EMBL" id="CATIWC010000665">
    <property type="protein sequence ID" value="CAI8583420.1"/>
    <property type="molecule type" value="Genomic_DNA"/>
</dbReference>
<dbReference type="Proteomes" id="UP001157006">
    <property type="component" value="Unassembled WGS sequence"/>
</dbReference>
<evidence type="ECO:0000313" key="2">
    <source>
        <dbReference type="Proteomes" id="UP001157006"/>
    </source>
</evidence>
<evidence type="ECO:0000313" key="1">
    <source>
        <dbReference type="EMBL" id="CAI8583420.1"/>
    </source>
</evidence>
<gene>
    <name evidence="1" type="ORF">VFH_U026400</name>
</gene>
<reference evidence="1 2" key="1">
    <citation type="submission" date="2023-01" db="EMBL/GenBank/DDBJ databases">
        <authorList>
            <person name="Kreplak J."/>
        </authorList>
    </citation>
    <scope>NUCLEOTIDE SEQUENCE [LARGE SCALE GENOMIC DNA]</scope>
</reference>
<sequence>MSQTQPSLQPAAITVYESHLIAPSTLLQTPTMPSQWLHLTLPEPRLLLWLKKKAEGRELDGDSSEVIEEWCEDEVEDEKNESILDIFFGEFPLSDFPLTFLVKKS</sequence>
<organism evidence="1 2">
    <name type="scientific">Vicia faba</name>
    <name type="common">Broad bean</name>
    <name type="synonym">Faba vulgaris</name>
    <dbReference type="NCBI Taxonomy" id="3906"/>
    <lineage>
        <taxon>Eukaryota</taxon>
        <taxon>Viridiplantae</taxon>
        <taxon>Streptophyta</taxon>
        <taxon>Embryophyta</taxon>
        <taxon>Tracheophyta</taxon>
        <taxon>Spermatophyta</taxon>
        <taxon>Magnoliopsida</taxon>
        <taxon>eudicotyledons</taxon>
        <taxon>Gunneridae</taxon>
        <taxon>Pentapetalae</taxon>
        <taxon>rosids</taxon>
        <taxon>fabids</taxon>
        <taxon>Fabales</taxon>
        <taxon>Fabaceae</taxon>
        <taxon>Papilionoideae</taxon>
        <taxon>50 kb inversion clade</taxon>
        <taxon>NPAAA clade</taxon>
        <taxon>Hologalegina</taxon>
        <taxon>IRL clade</taxon>
        <taxon>Fabeae</taxon>
        <taxon>Vicia</taxon>
    </lineage>
</organism>
<accession>A0AAV0YBW3</accession>
<name>A0AAV0YBW3_VICFA</name>
<protein>
    <submittedName>
        <fullName evidence="1">Uncharacterized protein</fullName>
    </submittedName>
</protein>